<dbReference type="Gene3D" id="3.40.50.1820">
    <property type="entry name" value="alpha/beta hydrolase"/>
    <property type="match status" value="1"/>
</dbReference>
<dbReference type="PRINTS" id="PR00129">
    <property type="entry name" value="CUTINASE"/>
</dbReference>
<dbReference type="Proteomes" id="UP000076744">
    <property type="component" value="Unassembled WGS sequence"/>
</dbReference>
<keyword evidence="6 12" id="KW-0732">Signal</keyword>
<keyword evidence="14" id="KW-1185">Reference proteome</keyword>
<dbReference type="InterPro" id="IPR000675">
    <property type="entry name" value="Cutinase/axe"/>
</dbReference>
<comment type="subcellular location">
    <subcellularLocation>
        <location evidence="1 12">Secreted</location>
    </subcellularLocation>
</comment>
<protein>
    <recommendedName>
        <fullName evidence="3 12">Cutinase</fullName>
        <ecNumber evidence="3 12">3.1.1.74</ecNumber>
    </recommendedName>
</protein>
<evidence type="ECO:0000256" key="12">
    <source>
        <dbReference type="RuleBase" id="RU361263"/>
    </source>
</evidence>
<comment type="catalytic activity">
    <reaction evidence="9 12">
        <text>cutin + H2O = cutin monomers.</text>
        <dbReference type="EC" id="3.1.1.74"/>
    </reaction>
</comment>
<evidence type="ECO:0000256" key="9">
    <source>
        <dbReference type="ARBA" id="ARBA00034045"/>
    </source>
</evidence>
<evidence type="ECO:0000256" key="6">
    <source>
        <dbReference type="ARBA" id="ARBA00022729"/>
    </source>
</evidence>
<dbReference type="SUPFAM" id="SSF53474">
    <property type="entry name" value="alpha/beta-Hydrolases"/>
    <property type="match status" value="1"/>
</dbReference>
<dbReference type="GO" id="GO:0005576">
    <property type="term" value="C:extracellular region"/>
    <property type="evidence" value="ECO:0007669"/>
    <property type="project" value="UniProtKB-SubCell"/>
</dbReference>
<feature type="signal peptide" evidence="12">
    <location>
        <begin position="1"/>
        <end position="18"/>
    </location>
</feature>
<evidence type="ECO:0000256" key="10">
    <source>
        <dbReference type="PIRSR" id="PIRSR611150-1"/>
    </source>
</evidence>
<evidence type="ECO:0000256" key="1">
    <source>
        <dbReference type="ARBA" id="ARBA00004613"/>
    </source>
</evidence>
<keyword evidence="8 11" id="KW-1015">Disulfide bond</keyword>
<dbReference type="PROSITE" id="PS00155">
    <property type="entry name" value="CUTINASE_1"/>
    <property type="match status" value="1"/>
</dbReference>
<evidence type="ECO:0000313" key="14">
    <source>
        <dbReference type="Proteomes" id="UP000076744"/>
    </source>
</evidence>
<dbReference type="SMART" id="SM01110">
    <property type="entry name" value="Cutinase"/>
    <property type="match status" value="1"/>
</dbReference>
<dbReference type="STRING" id="1081104.A0A162MZX9"/>
<name>A0A162MZX9_CORFA</name>
<dbReference type="GeneID" id="30016452"/>
<keyword evidence="5 12" id="KW-0964">Secreted</keyword>
<dbReference type="GO" id="GO:0050525">
    <property type="term" value="F:cutinase activity"/>
    <property type="evidence" value="ECO:0007669"/>
    <property type="project" value="UniProtKB-UniRule"/>
</dbReference>
<comment type="caution">
    <text evidence="13">The sequence shown here is derived from an EMBL/GenBank/DDBJ whole genome shotgun (WGS) entry which is preliminary data.</text>
</comment>
<gene>
    <name evidence="13" type="ORF">ISF_00160</name>
</gene>
<feature type="active site" description="Proton donor/acceptor" evidence="10">
    <location>
        <position position="232"/>
    </location>
</feature>
<accession>A0A162MZX9</accession>
<feature type="chain" id="PRO_5007747896" description="Cutinase" evidence="12">
    <location>
        <begin position="19"/>
        <end position="251"/>
    </location>
</feature>
<feature type="disulfide bond" evidence="11">
    <location>
        <begin position="83"/>
        <end position="157"/>
    </location>
</feature>
<evidence type="ECO:0000256" key="11">
    <source>
        <dbReference type="PIRSR" id="PIRSR611150-2"/>
    </source>
</evidence>
<dbReference type="AlphaFoldDB" id="A0A162MZX9"/>
<comment type="similarity">
    <text evidence="2 12">Belongs to the cutinase family.</text>
</comment>
<dbReference type="EC" id="3.1.1.74" evidence="3 12"/>
<evidence type="ECO:0000256" key="2">
    <source>
        <dbReference type="ARBA" id="ARBA00007534"/>
    </source>
</evidence>
<dbReference type="InterPro" id="IPR029058">
    <property type="entry name" value="AB_hydrolase_fold"/>
</dbReference>
<organism evidence="13 14">
    <name type="scientific">Cordyceps fumosorosea (strain ARSEF 2679)</name>
    <name type="common">Isaria fumosorosea</name>
    <dbReference type="NCBI Taxonomy" id="1081104"/>
    <lineage>
        <taxon>Eukaryota</taxon>
        <taxon>Fungi</taxon>
        <taxon>Dikarya</taxon>
        <taxon>Ascomycota</taxon>
        <taxon>Pezizomycotina</taxon>
        <taxon>Sordariomycetes</taxon>
        <taxon>Hypocreomycetidae</taxon>
        <taxon>Hypocreales</taxon>
        <taxon>Cordycipitaceae</taxon>
        <taxon>Cordyceps</taxon>
    </lineage>
</organism>
<keyword evidence="4 12" id="KW-0719">Serine esterase</keyword>
<dbReference type="OrthoDB" id="3225429at2759"/>
<feature type="disulfide bond" evidence="11">
    <location>
        <begin position="215"/>
        <end position="222"/>
    </location>
</feature>
<evidence type="ECO:0000256" key="5">
    <source>
        <dbReference type="ARBA" id="ARBA00022525"/>
    </source>
</evidence>
<evidence type="ECO:0000313" key="13">
    <source>
        <dbReference type="EMBL" id="OAA73259.1"/>
    </source>
</evidence>
<dbReference type="PANTHER" id="PTHR48250:SF1">
    <property type="entry name" value="CUTINASE"/>
    <property type="match status" value="1"/>
</dbReference>
<evidence type="ECO:0000256" key="7">
    <source>
        <dbReference type="ARBA" id="ARBA00022801"/>
    </source>
</evidence>
<dbReference type="PANTHER" id="PTHR48250">
    <property type="entry name" value="CUTINASE 2-RELATED"/>
    <property type="match status" value="1"/>
</dbReference>
<keyword evidence="7 12" id="KW-0378">Hydrolase</keyword>
<evidence type="ECO:0000256" key="3">
    <source>
        <dbReference type="ARBA" id="ARBA00013095"/>
    </source>
</evidence>
<dbReference type="EMBL" id="AZHB01000001">
    <property type="protein sequence ID" value="OAA73259.1"/>
    <property type="molecule type" value="Genomic_DNA"/>
</dbReference>
<dbReference type="InterPro" id="IPR011150">
    <property type="entry name" value="Cutinase_monf"/>
</dbReference>
<feature type="active site" evidence="10">
    <location>
        <position position="219"/>
    </location>
</feature>
<reference evidence="13 14" key="1">
    <citation type="journal article" date="2016" name="Genome Biol. Evol.">
        <title>Divergent and convergent evolution of fungal pathogenicity.</title>
        <authorList>
            <person name="Shang Y."/>
            <person name="Xiao G."/>
            <person name="Zheng P."/>
            <person name="Cen K."/>
            <person name="Zhan S."/>
            <person name="Wang C."/>
        </authorList>
    </citation>
    <scope>NUCLEOTIDE SEQUENCE [LARGE SCALE GENOMIC DNA]</scope>
    <source>
        <strain evidence="13 14">ARSEF 2679</strain>
    </source>
</reference>
<dbReference type="InterPro" id="IPR043580">
    <property type="entry name" value="CUTINASE_1"/>
</dbReference>
<evidence type="ECO:0000256" key="8">
    <source>
        <dbReference type="ARBA" id="ARBA00023157"/>
    </source>
</evidence>
<comment type="function">
    <text evidence="12">Catalyzes the hydrolysis of complex carboxylic polyesters found in the cell wall of plants. Degrades cutin, a macromolecule that forms the structure of the plant cuticle.</text>
</comment>
<dbReference type="GO" id="GO:0016052">
    <property type="term" value="P:carbohydrate catabolic process"/>
    <property type="evidence" value="ECO:0007669"/>
    <property type="project" value="TreeGrafter"/>
</dbReference>
<sequence>MQPLGLLLAALFGTTALAVPTSVDHTYSDLARRDLDTNKFIDAVLDWFPGQMAVQDACTLIGAGETFLGKAFGIVPTANSNGCADVTIVFARGTCDPGNVGVLAGPSFFGAVAQSLGGRTLNVQGVAYPASVSGYLNADKAAGQTMAQIVRDTRKACPSTKIVISGYSQGGLAVHNAADALGGDMSNVSAAVIFGDPMSHQPVSNIDPSNTHIVCHSGDSICDQGAIVLPTHLTYAIDAASSAAWLLPKIS</sequence>
<dbReference type="Pfam" id="PF01083">
    <property type="entry name" value="Cutinase"/>
    <property type="match status" value="1"/>
</dbReference>
<feature type="active site" description="Nucleophile" evidence="10">
    <location>
        <position position="168"/>
    </location>
</feature>
<dbReference type="RefSeq" id="XP_018708217.1">
    <property type="nucleotide sequence ID" value="XM_018843767.1"/>
</dbReference>
<evidence type="ECO:0000256" key="4">
    <source>
        <dbReference type="ARBA" id="ARBA00022487"/>
    </source>
</evidence>
<proteinExistence type="inferred from homology"/>